<proteinExistence type="predicted"/>
<organism evidence="4 5">
    <name type="scientific">Goodea atripinnis</name>
    <dbReference type="NCBI Taxonomy" id="208336"/>
    <lineage>
        <taxon>Eukaryota</taxon>
        <taxon>Metazoa</taxon>
        <taxon>Chordata</taxon>
        <taxon>Craniata</taxon>
        <taxon>Vertebrata</taxon>
        <taxon>Euteleostomi</taxon>
        <taxon>Actinopterygii</taxon>
        <taxon>Neopterygii</taxon>
        <taxon>Teleostei</taxon>
        <taxon>Neoteleostei</taxon>
        <taxon>Acanthomorphata</taxon>
        <taxon>Ovalentaria</taxon>
        <taxon>Atherinomorphae</taxon>
        <taxon>Cyprinodontiformes</taxon>
        <taxon>Goodeidae</taxon>
        <taxon>Goodea</taxon>
    </lineage>
</organism>
<accession>A0ABV0P9A3</accession>
<dbReference type="Proteomes" id="UP001476798">
    <property type="component" value="Unassembled WGS sequence"/>
</dbReference>
<evidence type="ECO:0000256" key="2">
    <source>
        <dbReference type="SAM" id="SignalP"/>
    </source>
</evidence>
<feature type="compositionally biased region" description="Basic and acidic residues" evidence="1">
    <location>
        <begin position="535"/>
        <end position="554"/>
    </location>
</feature>
<feature type="compositionally biased region" description="Polar residues" evidence="1">
    <location>
        <begin position="495"/>
        <end position="527"/>
    </location>
</feature>
<feature type="compositionally biased region" description="Polar residues" evidence="1">
    <location>
        <begin position="392"/>
        <end position="401"/>
    </location>
</feature>
<dbReference type="InterPro" id="IPR056612">
    <property type="entry name" value="FIBL-2_dom"/>
</dbReference>
<feature type="region of interest" description="Disordered" evidence="1">
    <location>
        <begin position="213"/>
        <end position="235"/>
    </location>
</feature>
<keyword evidence="2" id="KW-0732">Signal</keyword>
<dbReference type="EMBL" id="JAHRIO010065139">
    <property type="protein sequence ID" value="MEQ2180014.1"/>
    <property type="molecule type" value="Genomic_DNA"/>
</dbReference>
<evidence type="ECO:0000313" key="5">
    <source>
        <dbReference type="Proteomes" id="UP001476798"/>
    </source>
</evidence>
<comment type="caution">
    <text evidence="4">The sequence shown here is derived from an EMBL/GenBank/DDBJ whole genome shotgun (WGS) entry which is preliminary data.</text>
</comment>
<feature type="region of interest" description="Disordered" evidence="1">
    <location>
        <begin position="371"/>
        <end position="401"/>
    </location>
</feature>
<dbReference type="PANTHER" id="PTHR46252:SF3">
    <property type="entry name" value="KIELIN_CHORDIN-LIKE PROTEIN"/>
    <property type="match status" value="1"/>
</dbReference>
<feature type="region of interest" description="Disordered" evidence="1">
    <location>
        <begin position="310"/>
        <end position="331"/>
    </location>
</feature>
<feature type="region of interest" description="Disordered" evidence="1">
    <location>
        <begin position="470"/>
        <end position="559"/>
    </location>
</feature>
<evidence type="ECO:0000313" key="4">
    <source>
        <dbReference type="EMBL" id="MEQ2180014.1"/>
    </source>
</evidence>
<feature type="compositionally biased region" description="Basic and acidic residues" evidence="1">
    <location>
        <begin position="485"/>
        <end position="494"/>
    </location>
</feature>
<gene>
    <name evidence="4" type="ORF">GOODEAATRI_031135</name>
</gene>
<name>A0ABV0P9A3_9TELE</name>
<reference evidence="4 5" key="1">
    <citation type="submission" date="2021-06" db="EMBL/GenBank/DDBJ databases">
        <authorList>
            <person name="Palmer J.M."/>
        </authorList>
    </citation>
    <scope>NUCLEOTIDE SEQUENCE [LARGE SCALE GENOMIC DNA]</scope>
    <source>
        <strain evidence="4 5">GA_2019</strain>
        <tissue evidence="4">Muscle</tissue>
    </source>
</reference>
<feature type="chain" id="PRO_5045924065" description="Fibulin-2 domain-containing protein" evidence="2">
    <location>
        <begin position="24"/>
        <end position="576"/>
    </location>
</feature>
<feature type="compositionally biased region" description="Basic and acidic residues" evidence="1">
    <location>
        <begin position="371"/>
        <end position="391"/>
    </location>
</feature>
<feature type="domain" description="Fibulin-2" evidence="3">
    <location>
        <begin position="80"/>
        <end position="109"/>
    </location>
</feature>
<sequence length="576" mass="63726">MAQAEVALLRWISLLLFLPVTLSQRDCSGVDCPLLENCIKEVLESGACCPSCLEKGCICEGYEKYDCSRAGFNNSIVPEGESYFVDYGSTECSCPVGGGPISCRYISCPDMPPNCIEILEPQDSCQQCERIGCVHDGEKYEAGHSFHIEACRVCHCPNEGGQLMCYPVPNCNPQNVHNHNSMLTFPTDDNTFNGRDSYSTRFDQRFASYHHPSSGNLPLFKTSPSDNDDSEEYDYSPPDFSETYPDLFVLPTQSSISSNKVVSIGPERPDRTSSLSGLNVQEKMELREQHRVHYHLGDKEEVTKVSLTAEQSTARSPVNATSSWQGLPYTQTPSFSDRNTYTELENPLYAHTSLEGDAFPVNNLKSLEGNSERALHHQKSLSEKADVHDHNASNGITPKSLNSQIDINHLMGSTENLPDQKGGSAREEFPLFMLRNMDVTNGANSRAHFPEELHGPGGEEWFNEEEIESVAGTKENDVPDSIRSAQKEKSHMDSESSSPSQGNPDYQQTTLAFLITTTVQPPSTPRLTESLPGRDPLHSPGREDLKVEGKKGEEEAYSPVLLFRPEGGKLHVLKSS</sequence>
<keyword evidence="5" id="KW-1185">Reference proteome</keyword>
<dbReference type="Pfam" id="PF24532">
    <property type="entry name" value="FIBL-2"/>
    <property type="match status" value="1"/>
</dbReference>
<dbReference type="PANTHER" id="PTHR46252">
    <property type="entry name" value="BRORIN FAMILY MEMBER"/>
    <property type="match status" value="1"/>
</dbReference>
<feature type="signal peptide" evidence="2">
    <location>
        <begin position="1"/>
        <end position="23"/>
    </location>
</feature>
<evidence type="ECO:0000256" key="1">
    <source>
        <dbReference type="SAM" id="MobiDB-lite"/>
    </source>
</evidence>
<evidence type="ECO:0000259" key="3">
    <source>
        <dbReference type="Pfam" id="PF24532"/>
    </source>
</evidence>
<dbReference type="InterPro" id="IPR042979">
    <property type="entry name" value="VWC2/VWC2L"/>
</dbReference>
<protein>
    <recommendedName>
        <fullName evidence="3">Fibulin-2 domain-containing protein</fullName>
    </recommendedName>
</protein>